<keyword evidence="1" id="KW-0472">Membrane</keyword>
<dbReference type="EMBL" id="LNGC01000040">
    <property type="protein sequence ID" value="KYC51950.1"/>
    <property type="molecule type" value="Genomic_DNA"/>
</dbReference>
<name>A0A150J407_9EURY</name>
<comment type="caution">
    <text evidence="2">The sequence shown here is derived from an EMBL/GenBank/DDBJ whole genome shotgun (WGS) entry which is preliminary data.</text>
</comment>
<dbReference type="Proteomes" id="UP000075398">
    <property type="component" value="Unassembled WGS sequence"/>
</dbReference>
<keyword evidence="1" id="KW-0812">Transmembrane</keyword>
<evidence type="ECO:0000313" key="2">
    <source>
        <dbReference type="EMBL" id="KYC51950.1"/>
    </source>
</evidence>
<evidence type="ECO:0000313" key="3">
    <source>
        <dbReference type="Proteomes" id="UP000075398"/>
    </source>
</evidence>
<evidence type="ECO:0000256" key="1">
    <source>
        <dbReference type="SAM" id="Phobius"/>
    </source>
</evidence>
<organism evidence="2 3">
    <name type="scientific">Candidatus Methanofastidiosum methylothiophilum</name>
    <dbReference type="NCBI Taxonomy" id="1705564"/>
    <lineage>
        <taxon>Archaea</taxon>
        <taxon>Methanobacteriati</taxon>
        <taxon>Methanobacteriota</taxon>
        <taxon>Stenosarchaea group</taxon>
        <taxon>Candidatus Methanofastidiosia</taxon>
        <taxon>Candidatus Methanofastidiosales</taxon>
        <taxon>Candidatus Methanofastidiosaceae</taxon>
        <taxon>Candidatus Methanofastidiosum</taxon>
    </lineage>
</organism>
<feature type="transmembrane region" description="Helical" evidence="1">
    <location>
        <begin position="15"/>
        <end position="38"/>
    </location>
</feature>
<reference evidence="2 3" key="1">
    <citation type="journal article" date="2016" name="ISME J.">
        <title>Chasing the elusive Euryarchaeota class WSA2: genomes reveal a uniquely fastidious methyl-reducing methanogen.</title>
        <authorList>
            <person name="Nobu M.K."/>
            <person name="Narihiro T."/>
            <person name="Kuroda K."/>
            <person name="Mei R."/>
            <person name="Liu W.T."/>
        </authorList>
    </citation>
    <scope>NUCLEOTIDE SEQUENCE [LARGE SCALE GENOMIC DNA]</scope>
    <source>
        <strain evidence="2">U1lsi0528_Bin055</strain>
    </source>
</reference>
<gene>
    <name evidence="2" type="ORF">AMQ22_01085</name>
</gene>
<sequence length="377" mass="43539">MENEIINTFKNTKRIAIVALLIILIVLVVASVVVSLSVKNFTIEVKEAKFSFDTGIEKIEEGIVAIKQQVESGNKHTLSLKEDAFSVIDDTSIVLDDGFNDFEIEEALNNHKYDEKGIIDGDFKDQKNNIKKFNRVWGIEEGISTNIDDDFIDRLTYTHKQHIYRINWNYFNQRSVPIIGNVICVPSSAVFLLNALGYNVEIDELLSFFTNNKQINDYARSVFDKWIESYIKGNKLYQITGTFTYGLNLFIETYYPDCYYRIDYDYWSIEGIAEYVEKFGLMSATFLPHWVLKGERTGGHMVVISKVYRDFEGNIIAFGINDPFGNPNVGYKGSRGWDGKNIIISLDDMRIVMKSYRDDHNKGSKELYRVLYFKDKE</sequence>
<proteinExistence type="predicted"/>
<dbReference type="AlphaFoldDB" id="A0A150J407"/>
<protein>
    <submittedName>
        <fullName evidence="2">Uncharacterized protein</fullName>
    </submittedName>
</protein>
<keyword evidence="1" id="KW-1133">Transmembrane helix</keyword>
<accession>A0A150J407</accession>